<evidence type="ECO:0000256" key="1">
    <source>
        <dbReference type="SAM" id="MobiDB-lite"/>
    </source>
</evidence>
<feature type="non-terminal residue" evidence="2">
    <location>
        <position position="1"/>
    </location>
</feature>
<dbReference type="Proteomes" id="UP000504636">
    <property type="component" value="Unplaced"/>
</dbReference>
<accession>A0A6A6YCF7</accession>
<name>A0A6A6YCF7_9PEZI</name>
<reference evidence="4" key="3">
    <citation type="submission" date="2025-04" db="UniProtKB">
        <authorList>
            <consortium name="RefSeq"/>
        </authorList>
    </citation>
    <scope>IDENTIFICATION</scope>
    <source>
        <strain evidence="4">CBS 304.34</strain>
    </source>
</reference>
<protein>
    <submittedName>
        <fullName evidence="2 4">Uncharacterized protein</fullName>
    </submittedName>
</protein>
<sequence length="68" mass="8188">SRIKETVRAKYRPKGTPRYGPSRRDELRKLAAKASRLAARYEGESEESYRRTRRGIIQDEYEEKWKKE</sequence>
<evidence type="ECO:0000313" key="2">
    <source>
        <dbReference type="EMBL" id="KAF2805785.1"/>
    </source>
</evidence>
<feature type="region of interest" description="Disordered" evidence="1">
    <location>
        <begin position="1"/>
        <end position="26"/>
    </location>
</feature>
<reference evidence="4" key="2">
    <citation type="submission" date="2020-04" db="EMBL/GenBank/DDBJ databases">
        <authorList>
            <consortium name="NCBI Genome Project"/>
        </authorList>
    </citation>
    <scope>NUCLEOTIDE SEQUENCE</scope>
    <source>
        <strain evidence="4">CBS 304.34</strain>
    </source>
</reference>
<keyword evidence="3" id="KW-1185">Reference proteome</keyword>
<evidence type="ECO:0000313" key="3">
    <source>
        <dbReference type="Proteomes" id="UP000504636"/>
    </source>
</evidence>
<proteinExistence type="predicted"/>
<reference evidence="2 4" key="1">
    <citation type="journal article" date="2020" name="Stud. Mycol.">
        <title>101 Dothideomycetes genomes: a test case for predicting lifestyles and emergence of pathogens.</title>
        <authorList>
            <person name="Haridas S."/>
            <person name="Albert R."/>
            <person name="Binder M."/>
            <person name="Bloem J."/>
            <person name="Labutti K."/>
            <person name="Salamov A."/>
            <person name="Andreopoulos B."/>
            <person name="Baker S."/>
            <person name="Barry K."/>
            <person name="Bills G."/>
            <person name="Bluhm B."/>
            <person name="Cannon C."/>
            <person name="Castanera R."/>
            <person name="Culley D."/>
            <person name="Daum C."/>
            <person name="Ezra D."/>
            <person name="Gonzalez J."/>
            <person name="Henrissat B."/>
            <person name="Kuo A."/>
            <person name="Liang C."/>
            <person name="Lipzen A."/>
            <person name="Lutzoni F."/>
            <person name="Magnuson J."/>
            <person name="Mondo S."/>
            <person name="Nolan M."/>
            <person name="Ohm R."/>
            <person name="Pangilinan J."/>
            <person name="Park H.-J."/>
            <person name="Ramirez L."/>
            <person name="Alfaro M."/>
            <person name="Sun H."/>
            <person name="Tritt A."/>
            <person name="Yoshinaga Y."/>
            <person name="Zwiers L.-H."/>
            <person name="Turgeon B."/>
            <person name="Goodwin S."/>
            <person name="Spatafora J."/>
            <person name="Crous P."/>
            <person name="Grigoriev I."/>
        </authorList>
    </citation>
    <scope>NUCLEOTIDE SEQUENCE</scope>
    <source>
        <strain evidence="2 4">CBS 304.34</strain>
    </source>
</reference>
<dbReference type="EMBL" id="MU003708">
    <property type="protein sequence ID" value="KAF2805785.1"/>
    <property type="molecule type" value="Genomic_DNA"/>
</dbReference>
<evidence type="ECO:0000313" key="4">
    <source>
        <dbReference type="RefSeq" id="XP_033572749.1"/>
    </source>
</evidence>
<gene>
    <name evidence="2 4" type="ORF">BDZ99DRAFT_98449</name>
</gene>
<dbReference type="RefSeq" id="XP_033572749.1">
    <property type="nucleotide sequence ID" value="XM_033729089.1"/>
</dbReference>
<organism evidence="2">
    <name type="scientific">Mytilinidion resinicola</name>
    <dbReference type="NCBI Taxonomy" id="574789"/>
    <lineage>
        <taxon>Eukaryota</taxon>
        <taxon>Fungi</taxon>
        <taxon>Dikarya</taxon>
        <taxon>Ascomycota</taxon>
        <taxon>Pezizomycotina</taxon>
        <taxon>Dothideomycetes</taxon>
        <taxon>Pleosporomycetidae</taxon>
        <taxon>Mytilinidiales</taxon>
        <taxon>Mytilinidiaceae</taxon>
        <taxon>Mytilinidion</taxon>
    </lineage>
</organism>
<dbReference type="GeneID" id="54469982"/>
<dbReference type="AlphaFoldDB" id="A0A6A6YCF7"/>